<organism evidence="1 2">
    <name type="scientific">Glossina austeni</name>
    <name type="common">Savannah tsetse fly</name>
    <dbReference type="NCBI Taxonomy" id="7395"/>
    <lineage>
        <taxon>Eukaryota</taxon>
        <taxon>Metazoa</taxon>
        <taxon>Ecdysozoa</taxon>
        <taxon>Arthropoda</taxon>
        <taxon>Hexapoda</taxon>
        <taxon>Insecta</taxon>
        <taxon>Pterygota</taxon>
        <taxon>Neoptera</taxon>
        <taxon>Endopterygota</taxon>
        <taxon>Diptera</taxon>
        <taxon>Brachycera</taxon>
        <taxon>Muscomorpha</taxon>
        <taxon>Hippoboscoidea</taxon>
        <taxon>Glossinidae</taxon>
        <taxon>Glossina</taxon>
    </lineage>
</organism>
<keyword evidence="2" id="KW-1185">Reference proteome</keyword>
<sequence>MDTHRHKAEVEKNLLTQIIGIKEYGKELANKAKNLDRIAQMNLDNNKRGNDLAARLLQFNNCTKVKEDNTEDLRFFNANMADNHLIQHKTQNLLNAVCKRQEIIS</sequence>
<dbReference type="Proteomes" id="UP000078200">
    <property type="component" value="Unassembled WGS sequence"/>
</dbReference>
<dbReference type="EnsemblMetazoa" id="GAUT026336-RA">
    <property type="protein sequence ID" value="GAUT026336-PA"/>
    <property type="gene ID" value="GAUT026336"/>
</dbReference>
<evidence type="ECO:0000313" key="1">
    <source>
        <dbReference type="EnsemblMetazoa" id="GAUT026336-PA"/>
    </source>
</evidence>
<accession>A0A1A9V569</accession>
<dbReference type="VEuPathDB" id="VectorBase:GAUT026336"/>
<dbReference type="AlphaFoldDB" id="A0A1A9V569"/>
<protein>
    <submittedName>
        <fullName evidence="1">Uncharacterized protein</fullName>
    </submittedName>
</protein>
<name>A0A1A9V569_GLOAU</name>
<evidence type="ECO:0000313" key="2">
    <source>
        <dbReference type="Proteomes" id="UP000078200"/>
    </source>
</evidence>
<proteinExistence type="predicted"/>
<reference evidence="1" key="1">
    <citation type="submission" date="2020-05" db="UniProtKB">
        <authorList>
            <consortium name="EnsemblMetazoa"/>
        </authorList>
    </citation>
    <scope>IDENTIFICATION</scope>
    <source>
        <strain evidence="1">TTRI</strain>
    </source>
</reference>